<sequence length="105" mass="10964">MTAARPLERRLPKPFTATTTTSRPPPATTVNGHTGVPESPPPPTRCHIGGGSPETRTRLRRLANGSGTASWSGDSLNRALPACPKETPRAARSQIGNARHGAAPP</sequence>
<feature type="compositionally biased region" description="Low complexity" evidence="1">
    <location>
        <begin position="13"/>
        <end position="22"/>
    </location>
</feature>
<evidence type="ECO:0000256" key="1">
    <source>
        <dbReference type="SAM" id="MobiDB-lite"/>
    </source>
</evidence>
<accession>A0A2H3K7G1</accession>
<evidence type="ECO:0000313" key="2">
    <source>
        <dbReference type="EMBL" id="PCH45014.1"/>
    </source>
</evidence>
<organism evidence="2 3">
    <name type="scientific">Wolfiporia cocos (strain MD-104)</name>
    <name type="common">Brown rot fungus</name>
    <dbReference type="NCBI Taxonomy" id="742152"/>
    <lineage>
        <taxon>Eukaryota</taxon>
        <taxon>Fungi</taxon>
        <taxon>Dikarya</taxon>
        <taxon>Basidiomycota</taxon>
        <taxon>Agaricomycotina</taxon>
        <taxon>Agaricomycetes</taxon>
        <taxon>Polyporales</taxon>
        <taxon>Phaeolaceae</taxon>
        <taxon>Wolfiporia</taxon>
    </lineage>
</organism>
<feature type="compositionally biased region" description="Polar residues" evidence="1">
    <location>
        <begin position="65"/>
        <end position="75"/>
    </location>
</feature>
<gene>
    <name evidence="2" type="ORF">WOLCODRAFT_155031</name>
</gene>
<dbReference type="AlphaFoldDB" id="A0A2H3K7G1"/>
<evidence type="ECO:0000313" key="3">
    <source>
        <dbReference type="Proteomes" id="UP000218811"/>
    </source>
</evidence>
<feature type="compositionally biased region" description="Basic and acidic residues" evidence="1">
    <location>
        <begin position="1"/>
        <end position="11"/>
    </location>
</feature>
<reference evidence="2 3" key="1">
    <citation type="journal article" date="2012" name="Science">
        <title>The Paleozoic origin of enzymatic lignin decomposition reconstructed from 31 fungal genomes.</title>
        <authorList>
            <person name="Floudas D."/>
            <person name="Binder M."/>
            <person name="Riley R."/>
            <person name="Barry K."/>
            <person name="Blanchette R.A."/>
            <person name="Henrissat B."/>
            <person name="Martinez A.T."/>
            <person name="Otillar R."/>
            <person name="Spatafora J.W."/>
            <person name="Yadav J.S."/>
            <person name="Aerts A."/>
            <person name="Benoit I."/>
            <person name="Boyd A."/>
            <person name="Carlson A."/>
            <person name="Copeland A."/>
            <person name="Coutinho P.M."/>
            <person name="de Vries R.P."/>
            <person name="Ferreira P."/>
            <person name="Findley K."/>
            <person name="Foster B."/>
            <person name="Gaskell J."/>
            <person name="Glotzer D."/>
            <person name="Gorecki P."/>
            <person name="Heitman J."/>
            <person name="Hesse C."/>
            <person name="Hori C."/>
            <person name="Igarashi K."/>
            <person name="Jurgens J.A."/>
            <person name="Kallen N."/>
            <person name="Kersten P."/>
            <person name="Kohler A."/>
            <person name="Kuees U."/>
            <person name="Kumar T.K.A."/>
            <person name="Kuo A."/>
            <person name="LaButti K."/>
            <person name="Larrondo L.F."/>
            <person name="Lindquist E."/>
            <person name="Ling A."/>
            <person name="Lombard V."/>
            <person name="Lucas S."/>
            <person name="Lundell T."/>
            <person name="Martin R."/>
            <person name="McLaughlin D.J."/>
            <person name="Morgenstern I."/>
            <person name="Morin E."/>
            <person name="Murat C."/>
            <person name="Nagy L.G."/>
            <person name="Nolan M."/>
            <person name="Ohm R.A."/>
            <person name="Patyshakuliyeva A."/>
            <person name="Rokas A."/>
            <person name="Ruiz-Duenas F.J."/>
            <person name="Sabat G."/>
            <person name="Salamov A."/>
            <person name="Samejima M."/>
            <person name="Schmutz J."/>
            <person name="Slot J.C."/>
            <person name="St John F."/>
            <person name="Stenlid J."/>
            <person name="Sun H."/>
            <person name="Sun S."/>
            <person name="Syed K."/>
            <person name="Tsang A."/>
            <person name="Wiebenga A."/>
            <person name="Young D."/>
            <person name="Pisabarro A."/>
            <person name="Eastwood D.C."/>
            <person name="Martin F."/>
            <person name="Cullen D."/>
            <person name="Grigoriev I.V."/>
            <person name="Hibbett D.S."/>
        </authorList>
    </citation>
    <scope>NUCLEOTIDE SEQUENCE [LARGE SCALE GENOMIC DNA]</scope>
    <source>
        <strain evidence="2 3">MD-104</strain>
    </source>
</reference>
<protein>
    <submittedName>
        <fullName evidence="2">Uncharacterized protein</fullName>
    </submittedName>
</protein>
<dbReference type="EMBL" id="KB468168">
    <property type="protein sequence ID" value="PCH45014.1"/>
    <property type="molecule type" value="Genomic_DNA"/>
</dbReference>
<keyword evidence="3" id="KW-1185">Reference proteome</keyword>
<name>A0A2H3K7G1_WOLCO</name>
<dbReference type="Proteomes" id="UP000218811">
    <property type="component" value="Unassembled WGS sequence"/>
</dbReference>
<feature type="region of interest" description="Disordered" evidence="1">
    <location>
        <begin position="1"/>
        <end position="105"/>
    </location>
</feature>
<proteinExistence type="predicted"/>